<dbReference type="EMBL" id="JAPUUL010000500">
    <property type="protein sequence ID" value="KAJ8130433.1"/>
    <property type="molecule type" value="Genomic_DNA"/>
</dbReference>
<accession>A0ACC2JTB9</accession>
<sequence length="486" mass="54608">MQTISQLEQIPPEVLLMILGYLPRHCLLPLRLVSKFLSNHVTSLVFSYLSLDFNHLDQGAFHRNLCWTHDVKRDPASSLSSLTDGLASLPNLKNLRIRIEFPNSYGLDPDLPPLHPFKHLSGLDISSSHNLPATYWENEVRTVVKSSVELSSFSLVLDKGHKAPPPSVQTIIGEGPRTKLERLVLKNVALPPPGLHSFCTKNLKHLTISTSPGPRAPAVAWSCIWSALRDIGVELLSLSVPVYGEEVDSMFNYLLSYSGLRELEITKVQMETELPEDAAGEVFWNAVVPRHKDSLIDLVVSPVYEGSWCYDQPAANAIRQCTSLKRLCLRLSLTGDSWFNDEMMRMKENNDVKFSEQDQGVWESSRCYLALLILKYGSEATLLEKLVVDIANPASRREMDMGHLRRGTRPKGSRDLYELRSQMRQNLSELETALCSLQLPYDAGQGWPVIELGNGVVLRWREHVAREDPCNTLATSKYGCYEVVSA</sequence>
<proteinExistence type="predicted"/>
<dbReference type="Proteomes" id="UP001153332">
    <property type="component" value="Unassembled WGS sequence"/>
</dbReference>
<evidence type="ECO:0000313" key="2">
    <source>
        <dbReference type="Proteomes" id="UP001153332"/>
    </source>
</evidence>
<protein>
    <submittedName>
        <fullName evidence="1">Uncharacterized protein</fullName>
    </submittedName>
</protein>
<organism evidence="1 2">
    <name type="scientific">Lasiodiplodia mahajangana</name>
    <dbReference type="NCBI Taxonomy" id="1108764"/>
    <lineage>
        <taxon>Eukaryota</taxon>
        <taxon>Fungi</taxon>
        <taxon>Dikarya</taxon>
        <taxon>Ascomycota</taxon>
        <taxon>Pezizomycotina</taxon>
        <taxon>Dothideomycetes</taxon>
        <taxon>Dothideomycetes incertae sedis</taxon>
        <taxon>Botryosphaeriales</taxon>
        <taxon>Botryosphaeriaceae</taxon>
        <taxon>Lasiodiplodia</taxon>
    </lineage>
</organism>
<comment type="caution">
    <text evidence="1">The sequence shown here is derived from an EMBL/GenBank/DDBJ whole genome shotgun (WGS) entry which is preliminary data.</text>
</comment>
<name>A0ACC2JTB9_9PEZI</name>
<gene>
    <name evidence="1" type="ORF">O1611_g3198</name>
</gene>
<keyword evidence="2" id="KW-1185">Reference proteome</keyword>
<evidence type="ECO:0000313" key="1">
    <source>
        <dbReference type="EMBL" id="KAJ8130433.1"/>
    </source>
</evidence>
<reference evidence="1" key="1">
    <citation type="submission" date="2022-12" db="EMBL/GenBank/DDBJ databases">
        <title>Genome Sequence of Lasiodiplodia mahajangana.</title>
        <authorList>
            <person name="Buettner E."/>
        </authorList>
    </citation>
    <scope>NUCLEOTIDE SEQUENCE</scope>
    <source>
        <strain evidence="1">VT137</strain>
    </source>
</reference>